<keyword evidence="2 9" id="KW-0963">Cytoplasm</keyword>
<comment type="catalytic activity">
    <reaction evidence="8">
        <text>Fe-coproporphyrin III + 2 H(+) = coproporphyrin III + Fe(2+)</text>
        <dbReference type="Rhea" id="RHEA:49572"/>
        <dbReference type="ChEBI" id="CHEBI:15378"/>
        <dbReference type="ChEBI" id="CHEBI:29033"/>
        <dbReference type="ChEBI" id="CHEBI:68438"/>
        <dbReference type="ChEBI" id="CHEBI:131725"/>
        <dbReference type="EC" id="4.99.1.9"/>
    </reaction>
    <physiologicalReaction direction="right-to-left" evidence="8">
        <dbReference type="Rhea" id="RHEA:49574"/>
    </physiologicalReaction>
</comment>
<dbReference type="RefSeq" id="WP_008854287.1">
    <property type="nucleotide sequence ID" value="NZ_JOPB01000011.1"/>
</dbReference>
<keyword evidence="5 9" id="KW-0350">Heme biosynthesis</keyword>
<comment type="function">
    <text evidence="9 10">Catalyzes the ferrous insertion into protoporphyrin IX.</text>
</comment>
<dbReference type="EC" id="4.98.1.1" evidence="9 10"/>
<evidence type="ECO:0000256" key="9">
    <source>
        <dbReference type="HAMAP-Rule" id="MF_00323"/>
    </source>
</evidence>
<evidence type="ECO:0000256" key="6">
    <source>
        <dbReference type="ARBA" id="ARBA00023239"/>
    </source>
</evidence>
<organism evidence="11 12">
    <name type="scientific">Commensalibacter intestini</name>
    <dbReference type="NCBI Taxonomy" id="479936"/>
    <lineage>
        <taxon>Bacteria</taxon>
        <taxon>Pseudomonadati</taxon>
        <taxon>Pseudomonadota</taxon>
        <taxon>Alphaproteobacteria</taxon>
        <taxon>Acetobacterales</taxon>
        <taxon>Acetobacteraceae</taxon>
    </lineage>
</organism>
<comment type="catalytic activity">
    <reaction evidence="9 10">
        <text>heme b + 2 H(+) = protoporphyrin IX + Fe(2+)</text>
        <dbReference type="Rhea" id="RHEA:22584"/>
        <dbReference type="ChEBI" id="CHEBI:15378"/>
        <dbReference type="ChEBI" id="CHEBI:29033"/>
        <dbReference type="ChEBI" id="CHEBI:57306"/>
        <dbReference type="ChEBI" id="CHEBI:60344"/>
        <dbReference type="EC" id="4.98.1.1"/>
    </reaction>
</comment>
<name>A0A251ZTA1_9PROT</name>
<dbReference type="GO" id="GO:0006783">
    <property type="term" value="P:heme biosynthetic process"/>
    <property type="evidence" value="ECO:0007669"/>
    <property type="project" value="UniProtKB-UniRule"/>
</dbReference>
<dbReference type="InterPro" id="IPR033644">
    <property type="entry name" value="Ferrochelatase_C"/>
</dbReference>
<sequence>MNSTQNKTPKIGVLLVNLGTPEGTDYWSIRRYLSEFLSDKRVIELSSFLWQPILQGIILSIRPHRLGRSYERVWDKAQNKSPLAVITQNQAETLQIDLLDQHICVEWAMRYGKPSVKDKLTFLKDEGCQKILILPLYPQYSATTTATVNDEVFRVLMQYRQQPAIRTLYSFADHPDYIEALKQTIQEKLETLSEAPERILLSFHGLPHRYVDAGDPYEQECHKTAAALRNALEKTKEEMPLVYQSRFGPDKWLGPNIADVITEYTGQGIQRIAVIAPGFMADCLETKEEIDHEYRELFLSKGGKEFTYIPCLNDHPLAIKLLKKIISQEIQGWI</sequence>
<dbReference type="Proteomes" id="UP000194946">
    <property type="component" value="Unassembled WGS sequence"/>
</dbReference>
<dbReference type="PANTHER" id="PTHR11108">
    <property type="entry name" value="FERROCHELATASE"/>
    <property type="match status" value="1"/>
</dbReference>
<dbReference type="GO" id="GO:0005737">
    <property type="term" value="C:cytoplasm"/>
    <property type="evidence" value="ECO:0007669"/>
    <property type="project" value="UniProtKB-SubCell"/>
</dbReference>
<evidence type="ECO:0000256" key="3">
    <source>
        <dbReference type="ARBA" id="ARBA00022723"/>
    </source>
</evidence>
<dbReference type="PANTHER" id="PTHR11108:SF1">
    <property type="entry name" value="FERROCHELATASE, MITOCHONDRIAL"/>
    <property type="match status" value="1"/>
</dbReference>
<feature type="binding site" evidence="9">
    <location>
        <position position="285"/>
    </location>
    <ligand>
        <name>Fe(2+)</name>
        <dbReference type="ChEBI" id="CHEBI:29033"/>
    </ligand>
</feature>
<dbReference type="CDD" id="cd00419">
    <property type="entry name" value="Ferrochelatase_C"/>
    <property type="match status" value="1"/>
</dbReference>
<comment type="caution">
    <text evidence="11">The sequence shown here is derived from an EMBL/GenBank/DDBJ whole genome shotgun (WGS) entry which is preliminary data.</text>
</comment>
<dbReference type="CDD" id="cd03411">
    <property type="entry name" value="Ferrochelatase_N"/>
    <property type="match status" value="1"/>
</dbReference>
<keyword evidence="4 9" id="KW-0408">Iron</keyword>
<dbReference type="InterPro" id="IPR033659">
    <property type="entry name" value="Ferrochelatase_N"/>
</dbReference>
<dbReference type="GO" id="GO:0046872">
    <property type="term" value="F:metal ion binding"/>
    <property type="evidence" value="ECO:0007669"/>
    <property type="project" value="UniProtKB-KW"/>
</dbReference>
<dbReference type="Gene3D" id="3.40.50.1400">
    <property type="match status" value="2"/>
</dbReference>
<keyword evidence="12" id="KW-1185">Reference proteome</keyword>
<evidence type="ECO:0000256" key="1">
    <source>
        <dbReference type="ARBA" id="ARBA00007718"/>
    </source>
</evidence>
<evidence type="ECO:0000256" key="8">
    <source>
        <dbReference type="ARBA" id="ARBA00024536"/>
    </source>
</evidence>
<dbReference type="GO" id="GO:0004325">
    <property type="term" value="F:ferrochelatase activity"/>
    <property type="evidence" value="ECO:0007669"/>
    <property type="project" value="UniProtKB-UniRule"/>
</dbReference>
<comment type="similarity">
    <text evidence="1 9 10">Belongs to the ferrochelatase family.</text>
</comment>
<evidence type="ECO:0000256" key="7">
    <source>
        <dbReference type="ARBA" id="ARBA00023244"/>
    </source>
</evidence>
<dbReference type="InterPro" id="IPR001015">
    <property type="entry name" value="Ferrochelatase"/>
</dbReference>
<dbReference type="InterPro" id="IPR019772">
    <property type="entry name" value="Ferrochelatase_AS"/>
</dbReference>
<dbReference type="HAMAP" id="MF_00323">
    <property type="entry name" value="Ferrochelatase"/>
    <property type="match status" value="1"/>
</dbReference>
<evidence type="ECO:0000313" key="12">
    <source>
        <dbReference type="Proteomes" id="UP000194946"/>
    </source>
</evidence>
<keyword evidence="3 9" id="KW-0479">Metal-binding</keyword>
<reference evidence="12" key="1">
    <citation type="submission" date="2014-06" db="EMBL/GenBank/DDBJ databases">
        <authorList>
            <person name="Winans N.J."/>
            <person name="Newell P.D."/>
            <person name="Douglas A.E."/>
        </authorList>
    </citation>
    <scope>NUCLEOTIDE SEQUENCE [LARGE SCALE GENOMIC DNA]</scope>
    <source>
        <strain evidence="12">DmL_052</strain>
    </source>
</reference>
<comment type="subcellular location">
    <subcellularLocation>
        <location evidence="9 10">Cytoplasm</location>
    </subcellularLocation>
</comment>
<dbReference type="AlphaFoldDB" id="A0A251ZTA1"/>
<feature type="binding site" evidence="9">
    <location>
        <position position="204"/>
    </location>
    <ligand>
        <name>Fe(2+)</name>
        <dbReference type="ChEBI" id="CHEBI:29033"/>
    </ligand>
</feature>
<evidence type="ECO:0000256" key="2">
    <source>
        <dbReference type="ARBA" id="ARBA00022490"/>
    </source>
</evidence>
<gene>
    <name evidence="9 11" type="primary">hemH</name>
    <name evidence="11" type="ORF">HK18_00615</name>
</gene>
<dbReference type="Pfam" id="PF00762">
    <property type="entry name" value="Ferrochelatase"/>
    <property type="match status" value="1"/>
</dbReference>
<evidence type="ECO:0000256" key="10">
    <source>
        <dbReference type="RuleBase" id="RU000607"/>
    </source>
</evidence>
<dbReference type="NCBIfam" id="TIGR00109">
    <property type="entry name" value="hemH"/>
    <property type="match status" value="1"/>
</dbReference>
<dbReference type="FunFam" id="3.40.50.1400:FF:000002">
    <property type="entry name" value="Ferrochelatase"/>
    <property type="match status" value="1"/>
</dbReference>
<dbReference type="EMBL" id="JOPB01000011">
    <property type="protein sequence ID" value="OUI77893.1"/>
    <property type="molecule type" value="Genomic_DNA"/>
</dbReference>
<dbReference type="SUPFAM" id="SSF53800">
    <property type="entry name" value="Chelatase"/>
    <property type="match status" value="1"/>
</dbReference>
<keyword evidence="6 9" id="KW-0456">Lyase</keyword>
<accession>A0A251ZTA1</accession>
<proteinExistence type="inferred from homology"/>
<evidence type="ECO:0000256" key="5">
    <source>
        <dbReference type="ARBA" id="ARBA00023133"/>
    </source>
</evidence>
<evidence type="ECO:0000256" key="4">
    <source>
        <dbReference type="ARBA" id="ARBA00023004"/>
    </source>
</evidence>
<protein>
    <recommendedName>
        <fullName evidence="9 10">Ferrochelatase</fullName>
        <ecNumber evidence="9 10">4.98.1.1</ecNumber>
    </recommendedName>
    <alternativeName>
        <fullName evidence="9">Heme synthase</fullName>
    </alternativeName>
    <alternativeName>
        <fullName evidence="9">Protoheme ferro-lyase</fullName>
    </alternativeName>
</protein>
<comment type="pathway">
    <text evidence="9 10">Porphyrin-containing compound metabolism; protoheme biosynthesis; protoheme from protoporphyrin-IX: step 1/1.</text>
</comment>
<keyword evidence="7 9" id="KW-0627">Porphyrin biosynthesis</keyword>
<dbReference type="UniPathway" id="UPA00252">
    <property type="reaction ID" value="UER00325"/>
</dbReference>
<evidence type="ECO:0000313" key="11">
    <source>
        <dbReference type="EMBL" id="OUI77893.1"/>
    </source>
</evidence>
<dbReference type="PROSITE" id="PS00534">
    <property type="entry name" value="FERROCHELATASE"/>
    <property type="match status" value="1"/>
</dbReference>